<dbReference type="EMBL" id="AVOT02007122">
    <property type="protein sequence ID" value="MBW0483213.1"/>
    <property type="molecule type" value="Genomic_DNA"/>
</dbReference>
<comment type="caution">
    <text evidence="1">The sequence shown here is derived from an EMBL/GenBank/DDBJ whole genome shotgun (WGS) entry which is preliminary data.</text>
</comment>
<protein>
    <submittedName>
        <fullName evidence="1">Uncharacterized protein</fullName>
    </submittedName>
</protein>
<accession>A0A9Q3CG47</accession>
<evidence type="ECO:0000313" key="2">
    <source>
        <dbReference type="Proteomes" id="UP000765509"/>
    </source>
</evidence>
<sequence>MTPNRSGSNITPTIQMDLDQEIKFINQKDMHVILEERHQLKIPELPPVPKGWPEPFKLLSRVQKPTELLLLFSDLNHFQQAKIEIYQSQYKDWFIAAKQQDLKILPSVWIGTMNSHLQVKKFMGPEKTEDLQRGCTCMSCKGQVQQIEACSKNQKCFERNRRRCWTKERTTAKWKILRPHKQ</sequence>
<reference evidence="1" key="1">
    <citation type="submission" date="2021-03" db="EMBL/GenBank/DDBJ databases">
        <title>Draft genome sequence of rust myrtle Austropuccinia psidii MF-1, a brazilian biotype.</title>
        <authorList>
            <person name="Quecine M.C."/>
            <person name="Pachon D.M.R."/>
            <person name="Bonatelli M.L."/>
            <person name="Correr F.H."/>
            <person name="Franceschini L.M."/>
            <person name="Leite T.F."/>
            <person name="Margarido G.R.A."/>
            <person name="Almeida C.A."/>
            <person name="Ferrarezi J.A."/>
            <person name="Labate C.A."/>
        </authorList>
    </citation>
    <scope>NUCLEOTIDE SEQUENCE</scope>
    <source>
        <strain evidence="1">MF-1</strain>
    </source>
</reference>
<keyword evidence="2" id="KW-1185">Reference proteome</keyword>
<dbReference type="AlphaFoldDB" id="A0A9Q3CG47"/>
<name>A0A9Q3CG47_9BASI</name>
<dbReference type="Proteomes" id="UP000765509">
    <property type="component" value="Unassembled WGS sequence"/>
</dbReference>
<gene>
    <name evidence="1" type="ORF">O181_022928</name>
</gene>
<organism evidence="1 2">
    <name type="scientific">Austropuccinia psidii MF-1</name>
    <dbReference type="NCBI Taxonomy" id="1389203"/>
    <lineage>
        <taxon>Eukaryota</taxon>
        <taxon>Fungi</taxon>
        <taxon>Dikarya</taxon>
        <taxon>Basidiomycota</taxon>
        <taxon>Pucciniomycotina</taxon>
        <taxon>Pucciniomycetes</taxon>
        <taxon>Pucciniales</taxon>
        <taxon>Sphaerophragmiaceae</taxon>
        <taxon>Austropuccinia</taxon>
    </lineage>
</organism>
<proteinExistence type="predicted"/>
<evidence type="ECO:0000313" key="1">
    <source>
        <dbReference type="EMBL" id="MBW0483213.1"/>
    </source>
</evidence>